<evidence type="ECO:0000313" key="1">
    <source>
        <dbReference type="WBParaSite" id="SCUD_0001882401-mRNA-1"/>
    </source>
</evidence>
<organism evidence="1">
    <name type="scientific">Schistosoma curassoni</name>
    <dbReference type="NCBI Taxonomy" id="6186"/>
    <lineage>
        <taxon>Eukaryota</taxon>
        <taxon>Metazoa</taxon>
        <taxon>Spiralia</taxon>
        <taxon>Lophotrochozoa</taxon>
        <taxon>Platyhelminthes</taxon>
        <taxon>Trematoda</taxon>
        <taxon>Digenea</taxon>
        <taxon>Strigeidida</taxon>
        <taxon>Schistosomatoidea</taxon>
        <taxon>Schistosomatidae</taxon>
        <taxon>Schistosoma</taxon>
    </lineage>
</organism>
<dbReference type="WBParaSite" id="SCUD_0001882401-mRNA-1">
    <property type="protein sequence ID" value="SCUD_0001882401-mRNA-1"/>
    <property type="gene ID" value="SCUD_0001882401"/>
</dbReference>
<name>A0A183KUS9_9TREM</name>
<dbReference type="AlphaFoldDB" id="A0A183KUS9"/>
<reference evidence="1" key="1">
    <citation type="submission" date="2016-06" db="UniProtKB">
        <authorList>
            <consortium name="WormBaseParasite"/>
        </authorList>
    </citation>
    <scope>IDENTIFICATION</scope>
</reference>
<protein>
    <submittedName>
        <fullName evidence="1">Secreted protein</fullName>
    </submittedName>
</protein>
<accession>A0A183KUS9</accession>
<sequence>MLVSSMSDGLESAFCIICFCSLLTEAKFLCSSASAKSHILVPEC</sequence>
<proteinExistence type="predicted"/>